<comment type="caution">
    <text evidence="5">The sequence shown here is derived from an EMBL/GenBank/DDBJ whole genome shotgun (WGS) entry which is preliminary data.</text>
</comment>
<keyword evidence="2" id="KW-0328">Glycosyltransferase</keyword>
<feature type="domain" description="Glycosyltransferase 2-like" evidence="4">
    <location>
        <begin position="4"/>
        <end position="162"/>
    </location>
</feature>
<organism evidence="5 6">
    <name type="scientific">Methylobacterium organophilum</name>
    <dbReference type="NCBI Taxonomy" id="410"/>
    <lineage>
        <taxon>Bacteria</taxon>
        <taxon>Pseudomonadati</taxon>
        <taxon>Pseudomonadota</taxon>
        <taxon>Alphaproteobacteria</taxon>
        <taxon>Hyphomicrobiales</taxon>
        <taxon>Methylobacteriaceae</taxon>
        <taxon>Methylobacterium</taxon>
    </lineage>
</organism>
<name>A0ABQ4THF4_METOR</name>
<dbReference type="SUPFAM" id="SSF53448">
    <property type="entry name" value="Nucleotide-diphospho-sugar transferases"/>
    <property type="match status" value="1"/>
</dbReference>
<dbReference type="Gene3D" id="3.90.550.10">
    <property type="entry name" value="Spore Coat Polysaccharide Biosynthesis Protein SpsA, Chain A"/>
    <property type="match status" value="1"/>
</dbReference>
<dbReference type="Proteomes" id="UP001055156">
    <property type="component" value="Unassembled WGS sequence"/>
</dbReference>
<dbReference type="RefSeq" id="WP_238314015.1">
    <property type="nucleotide sequence ID" value="NZ_BPQV01000016.1"/>
</dbReference>
<sequence>MPVSVIIPVYNRCRHVAKAVESVLGQTYRDLELIIVDDASTDGTSEILADLATKDSRITLIRQTVNKGGATGRNLALTLARHDLVACMDDDDIMLPDRLELQVAFMEAHPDVSVLSSAAHMIDENDQIIGLSVPTIDLERGKREFDPNYFVNIIHPTAMYRKNDVLRLGGYRKFLLDDRDLWGRMVTAGYKIAVSPDPVLLHRRHSSIMTTKIREIFEVGDYIDFNIVRRMHGEPEMSVEEYRLVVSLRPRWNKFMTWKSRNAAIAFRLATLYYSKKSWLPFSYNLSKAIALEPVRYVRRVLLKKPKHMFGRGATPAWNRQAQAVSAQPSS</sequence>
<dbReference type="Pfam" id="PF00535">
    <property type="entry name" value="Glycos_transf_2"/>
    <property type="match status" value="1"/>
</dbReference>
<evidence type="ECO:0000256" key="2">
    <source>
        <dbReference type="ARBA" id="ARBA00022676"/>
    </source>
</evidence>
<evidence type="ECO:0000313" key="6">
    <source>
        <dbReference type="Proteomes" id="UP001055156"/>
    </source>
</evidence>
<evidence type="ECO:0000256" key="1">
    <source>
        <dbReference type="ARBA" id="ARBA00006739"/>
    </source>
</evidence>
<dbReference type="GO" id="GO:0016740">
    <property type="term" value="F:transferase activity"/>
    <property type="evidence" value="ECO:0007669"/>
    <property type="project" value="UniProtKB-KW"/>
</dbReference>
<accession>A0ABQ4THF4</accession>
<evidence type="ECO:0000259" key="4">
    <source>
        <dbReference type="Pfam" id="PF00535"/>
    </source>
</evidence>
<dbReference type="InterPro" id="IPR001173">
    <property type="entry name" value="Glyco_trans_2-like"/>
</dbReference>
<dbReference type="EMBL" id="BPQV01000016">
    <property type="protein sequence ID" value="GJE29452.1"/>
    <property type="molecule type" value="Genomic_DNA"/>
</dbReference>
<dbReference type="PANTHER" id="PTHR43685">
    <property type="entry name" value="GLYCOSYLTRANSFERASE"/>
    <property type="match status" value="1"/>
</dbReference>
<gene>
    <name evidence="5" type="primary">arnC_2</name>
    <name evidence="5" type="ORF">LKMONMHP_4333</name>
</gene>
<dbReference type="InterPro" id="IPR029044">
    <property type="entry name" value="Nucleotide-diphossugar_trans"/>
</dbReference>
<keyword evidence="6" id="KW-1185">Reference proteome</keyword>
<keyword evidence="3 5" id="KW-0808">Transferase</keyword>
<reference evidence="5" key="2">
    <citation type="submission" date="2021-08" db="EMBL/GenBank/DDBJ databases">
        <authorList>
            <person name="Tani A."/>
            <person name="Ola A."/>
            <person name="Ogura Y."/>
            <person name="Katsura K."/>
            <person name="Hayashi T."/>
        </authorList>
    </citation>
    <scope>NUCLEOTIDE SEQUENCE</scope>
    <source>
        <strain evidence="5">NBRC 15689</strain>
    </source>
</reference>
<evidence type="ECO:0000313" key="5">
    <source>
        <dbReference type="EMBL" id="GJE29452.1"/>
    </source>
</evidence>
<dbReference type="InterPro" id="IPR050834">
    <property type="entry name" value="Glycosyltransf_2"/>
</dbReference>
<protein>
    <submittedName>
        <fullName evidence="5">Undecaprenyl-phosphate 4-deoxy-4-formamido-L-arabinose transferase</fullName>
    </submittedName>
</protein>
<proteinExistence type="inferred from homology"/>
<evidence type="ECO:0000256" key="3">
    <source>
        <dbReference type="ARBA" id="ARBA00022679"/>
    </source>
</evidence>
<dbReference type="PANTHER" id="PTHR43685:SF5">
    <property type="entry name" value="GLYCOSYLTRANSFERASE EPSE-RELATED"/>
    <property type="match status" value="1"/>
</dbReference>
<reference evidence="5" key="1">
    <citation type="journal article" date="2021" name="Front. Microbiol.">
        <title>Comprehensive Comparative Genomics and Phenotyping of Methylobacterium Species.</title>
        <authorList>
            <person name="Alessa O."/>
            <person name="Ogura Y."/>
            <person name="Fujitani Y."/>
            <person name="Takami H."/>
            <person name="Hayashi T."/>
            <person name="Sahin N."/>
            <person name="Tani A."/>
        </authorList>
    </citation>
    <scope>NUCLEOTIDE SEQUENCE</scope>
    <source>
        <strain evidence="5">NBRC 15689</strain>
    </source>
</reference>
<comment type="similarity">
    <text evidence="1">Belongs to the glycosyltransferase 2 family.</text>
</comment>